<dbReference type="Pfam" id="PF13550">
    <property type="entry name" value="Phage-tail_3"/>
    <property type="match status" value="1"/>
</dbReference>
<gene>
    <name evidence="2" type="ORF">SKTS_31170</name>
</gene>
<sequence length="736" mass="79296">MGGGGKDGGGSSSYVVGHRYYAGLHLAICHGPVDAVTRIIVGERTAWSGSVTSSQTLYVNAPELFGGDSREGGVQGYVEVKLGGPAETISGYLQQKLGSVIPAFRGVVSIIVQQCQLSAMNPYIKPWSIEARRIPAPAALGSGYINGDANPAHIIYECLNNATWGLGYAASEIDASSFQTAANTLASEQYGLSLLWDREQPLEEFIAEILRHIDGTLYVHPRTGKFVLKLARADYNVSSLLVLDASNIIELESFSRPSESELVNQITVRYRDRSTDKDAAITVHDLAALELAGGVVSSATVDYPGISNGSLASRVALGDLKQLSAPLAKATLIANRQASNLNIGDVFKFTWPELGITQLVMRVVRVSYGTLTDGRVRIECVEDIFGLPSASYVSPTPTSWVSPLTSPAPVPYRRLNEAPWWTVVKRVVGESATAQNELDPQGGLLVACVSRPSGDSLNVKLLTRQGSATYVEVDTMGFTPNATLINACDEQATVFSIGNGQDMDIVKLNTYAYLDNEIVAVKAINLVASTVTVDRGVLDTVPAPHLASARIWFADAFEALVTEQYLSGESLQVKMLPATGLGRLAESAAPADSYTFAGRMIRPYPPGNVKVNNVMWPTTILGQIALTWAHRDRMQQTVYLVTQSEGNIGPEAGVTYTVRFYNENNSIQKTLTGLTTTAWTYLTADEATDSGLGRINGKFKVEIEAVRAGYTSWQKQTRSVDRAGYGLNYGKYYGGI</sequence>
<reference evidence="3" key="1">
    <citation type="submission" date="2020-03" db="EMBL/GenBank/DDBJ databases">
        <title>Complete genome sequence of sulfur-oxidizing bacterium skT11.</title>
        <authorList>
            <person name="Kanda M."/>
            <person name="Kojima H."/>
            <person name="Fukui M."/>
        </authorList>
    </citation>
    <scope>NUCLEOTIDE SEQUENCE [LARGE SCALE GENOMIC DNA]</scope>
    <source>
        <strain evidence="3">skT11</strain>
    </source>
</reference>
<organism evidence="2 3">
    <name type="scientific">Sulfurimicrobium lacus</name>
    <dbReference type="NCBI Taxonomy" id="2715678"/>
    <lineage>
        <taxon>Bacteria</taxon>
        <taxon>Pseudomonadati</taxon>
        <taxon>Pseudomonadota</taxon>
        <taxon>Betaproteobacteria</taxon>
        <taxon>Nitrosomonadales</taxon>
        <taxon>Sulfuricellaceae</taxon>
        <taxon>Sulfurimicrobium</taxon>
    </lineage>
</organism>
<dbReference type="KEGG" id="slac:SKTS_31170"/>
<keyword evidence="3" id="KW-1185">Reference proteome</keyword>
<evidence type="ECO:0000313" key="2">
    <source>
        <dbReference type="EMBL" id="BCB28231.1"/>
    </source>
</evidence>
<dbReference type="EMBL" id="AP022853">
    <property type="protein sequence ID" value="BCB28231.1"/>
    <property type="molecule type" value="Genomic_DNA"/>
</dbReference>
<dbReference type="AlphaFoldDB" id="A0A6F8VGE4"/>
<feature type="domain" description="Tip attachment protein J" evidence="1">
    <location>
        <begin position="199"/>
        <end position="367"/>
    </location>
</feature>
<protein>
    <recommendedName>
        <fullName evidence="1">Tip attachment protein J domain-containing protein</fullName>
    </recommendedName>
</protein>
<dbReference type="Proteomes" id="UP000502260">
    <property type="component" value="Chromosome"/>
</dbReference>
<dbReference type="InterPro" id="IPR032876">
    <property type="entry name" value="J_dom"/>
</dbReference>
<name>A0A6F8VGE4_9PROT</name>
<evidence type="ECO:0000259" key="1">
    <source>
        <dbReference type="Pfam" id="PF13550"/>
    </source>
</evidence>
<accession>A0A6F8VGE4</accession>
<evidence type="ECO:0000313" key="3">
    <source>
        <dbReference type="Proteomes" id="UP000502260"/>
    </source>
</evidence>
<proteinExistence type="predicted"/>
<dbReference type="RefSeq" id="WP_173067254.1">
    <property type="nucleotide sequence ID" value="NZ_AP022853.1"/>
</dbReference>